<evidence type="ECO:0000256" key="1">
    <source>
        <dbReference type="SAM" id="Phobius"/>
    </source>
</evidence>
<name>A0A8J3IIG3_9CHLR</name>
<gene>
    <name evidence="2" type="ORF">KSF_002940</name>
</gene>
<protein>
    <submittedName>
        <fullName evidence="2">Uncharacterized protein</fullName>
    </submittedName>
</protein>
<organism evidence="2 3">
    <name type="scientific">Reticulibacter mediterranei</name>
    <dbReference type="NCBI Taxonomy" id="2778369"/>
    <lineage>
        <taxon>Bacteria</taxon>
        <taxon>Bacillati</taxon>
        <taxon>Chloroflexota</taxon>
        <taxon>Ktedonobacteria</taxon>
        <taxon>Ktedonobacterales</taxon>
        <taxon>Reticulibacteraceae</taxon>
        <taxon>Reticulibacter</taxon>
    </lineage>
</organism>
<keyword evidence="1" id="KW-0812">Transmembrane</keyword>
<keyword evidence="1" id="KW-0472">Membrane</keyword>
<feature type="transmembrane region" description="Helical" evidence="1">
    <location>
        <begin position="75"/>
        <end position="99"/>
    </location>
</feature>
<sequence length="140" mass="15171">MPIPALEGFLILFLVIALLTIFVTQWIAVPYTLGLVVVGHLLSMVGLLPEVHLTPELVLFVFLPAPCSLKEPGRCVGISWVWASLAVLMTALLASLFGYRHVMGMTLTLFAVVTGEIAANLFVLPFTLSPSHVFTQLPSL</sequence>
<keyword evidence="3" id="KW-1185">Reference proteome</keyword>
<comment type="caution">
    <text evidence="2">The sequence shown here is derived from an EMBL/GenBank/DDBJ whole genome shotgun (WGS) entry which is preliminary data.</text>
</comment>
<feature type="transmembrane region" description="Helical" evidence="1">
    <location>
        <begin position="105"/>
        <end position="128"/>
    </location>
</feature>
<accession>A0A8J3IIG3</accession>
<dbReference type="AlphaFoldDB" id="A0A8J3IIG3"/>
<proteinExistence type="predicted"/>
<feature type="transmembrane region" description="Helical" evidence="1">
    <location>
        <begin position="9"/>
        <end position="29"/>
    </location>
</feature>
<keyword evidence="1" id="KW-1133">Transmembrane helix</keyword>
<evidence type="ECO:0000313" key="2">
    <source>
        <dbReference type="EMBL" id="GHO90246.1"/>
    </source>
</evidence>
<evidence type="ECO:0000313" key="3">
    <source>
        <dbReference type="Proteomes" id="UP000597444"/>
    </source>
</evidence>
<dbReference type="Proteomes" id="UP000597444">
    <property type="component" value="Unassembled WGS sequence"/>
</dbReference>
<dbReference type="EMBL" id="BNJK01000001">
    <property type="protein sequence ID" value="GHO90246.1"/>
    <property type="molecule type" value="Genomic_DNA"/>
</dbReference>
<reference evidence="2" key="1">
    <citation type="submission" date="2020-10" db="EMBL/GenBank/DDBJ databases">
        <title>Taxonomic study of unclassified bacteria belonging to the class Ktedonobacteria.</title>
        <authorList>
            <person name="Yabe S."/>
            <person name="Wang C.M."/>
            <person name="Zheng Y."/>
            <person name="Sakai Y."/>
            <person name="Cavaletti L."/>
            <person name="Monciardini P."/>
            <person name="Donadio S."/>
        </authorList>
    </citation>
    <scope>NUCLEOTIDE SEQUENCE</scope>
    <source>
        <strain evidence="2">ID150040</strain>
    </source>
</reference>
<dbReference type="RefSeq" id="WP_220201226.1">
    <property type="nucleotide sequence ID" value="NZ_BNJK01000001.1"/>
</dbReference>